<evidence type="ECO:0000313" key="1">
    <source>
        <dbReference type="EMBL" id="KAI9248568.1"/>
    </source>
</evidence>
<comment type="caution">
    <text evidence="1">The sequence shown here is derived from an EMBL/GenBank/DDBJ whole genome shotgun (WGS) entry which is preliminary data.</text>
</comment>
<protein>
    <submittedName>
        <fullName evidence="1">Uncharacterized protein</fullName>
    </submittedName>
</protein>
<proteinExistence type="predicted"/>
<dbReference type="Proteomes" id="UP001209540">
    <property type="component" value="Unassembled WGS sequence"/>
</dbReference>
<keyword evidence="2" id="KW-1185">Reference proteome</keyword>
<organism evidence="1 2">
    <name type="scientific">Phascolomyces articulosus</name>
    <dbReference type="NCBI Taxonomy" id="60185"/>
    <lineage>
        <taxon>Eukaryota</taxon>
        <taxon>Fungi</taxon>
        <taxon>Fungi incertae sedis</taxon>
        <taxon>Mucoromycota</taxon>
        <taxon>Mucoromycotina</taxon>
        <taxon>Mucoromycetes</taxon>
        <taxon>Mucorales</taxon>
        <taxon>Lichtheimiaceae</taxon>
        <taxon>Phascolomyces</taxon>
    </lineage>
</organism>
<gene>
    <name evidence="1" type="ORF">BDA99DRAFT_564798</name>
</gene>
<sequence length="53" mass="6148">MTSSITIQFILFLSLFGFLFVNALPVFDADLAANPFVHDARMNYYERRKAIYV</sequence>
<name>A0AAD5JZW2_9FUNG</name>
<reference evidence="1" key="2">
    <citation type="submission" date="2023-02" db="EMBL/GenBank/DDBJ databases">
        <authorList>
            <consortium name="DOE Joint Genome Institute"/>
            <person name="Mondo S.J."/>
            <person name="Chang Y."/>
            <person name="Wang Y."/>
            <person name="Ahrendt S."/>
            <person name="Andreopoulos W."/>
            <person name="Barry K."/>
            <person name="Beard J."/>
            <person name="Benny G.L."/>
            <person name="Blankenship S."/>
            <person name="Bonito G."/>
            <person name="Cuomo C."/>
            <person name="Desiro A."/>
            <person name="Gervers K.A."/>
            <person name="Hundley H."/>
            <person name="Kuo A."/>
            <person name="LaButti K."/>
            <person name="Lang B.F."/>
            <person name="Lipzen A."/>
            <person name="O'Donnell K."/>
            <person name="Pangilinan J."/>
            <person name="Reynolds N."/>
            <person name="Sandor L."/>
            <person name="Smith M.W."/>
            <person name="Tsang A."/>
            <person name="Grigoriev I.V."/>
            <person name="Stajich J.E."/>
            <person name="Spatafora J.W."/>
        </authorList>
    </citation>
    <scope>NUCLEOTIDE SEQUENCE</scope>
    <source>
        <strain evidence="1">RSA 2281</strain>
    </source>
</reference>
<dbReference type="AlphaFoldDB" id="A0AAD5JZW2"/>
<reference evidence="1" key="1">
    <citation type="journal article" date="2022" name="IScience">
        <title>Evolution of zygomycete secretomes and the origins of terrestrial fungal ecologies.</title>
        <authorList>
            <person name="Chang Y."/>
            <person name="Wang Y."/>
            <person name="Mondo S."/>
            <person name="Ahrendt S."/>
            <person name="Andreopoulos W."/>
            <person name="Barry K."/>
            <person name="Beard J."/>
            <person name="Benny G.L."/>
            <person name="Blankenship S."/>
            <person name="Bonito G."/>
            <person name="Cuomo C."/>
            <person name="Desiro A."/>
            <person name="Gervers K.A."/>
            <person name="Hundley H."/>
            <person name="Kuo A."/>
            <person name="LaButti K."/>
            <person name="Lang B.F."/>
            <person name="Lipzen A."/>
            <person name="O'Donnell K."/>
            <person name="Pangilinan J."/>
            <person name="Reynolds N."/>
            <person name="Sandor L."/>
            <person name="Smith M.E."/>
            <person name="Tsang A."/>
            <person name="Grigoriev I.V."/>
            <person name="Stajich J.E."/>
            <person name="Spatafora J.W."/>
        </authorList>
    </citation>
    <scope>NUCLEOTIDE SEQUENCE</scope>
    <source>
        <strain evidence="1">RSA 2281</strain>
    </source>
</reference>
<evidence type="ECO:0000313" key="2">
    <source>
        <dbReference type="Proteomes" id="UP001209540"/>
    </source>
</evidence>
<dbReference type="EMBL" id="JAIXMP010000038">
    <property type="protein sequence ID" value="KAI9248568.1"/>
    <property type="molecule type" value="Genomic_DNA"/>
</dbReference>
<accession>A0AAD5JZW2</accession>